<keyword evidence="3" id="KW-1185">Reference proteome</keyword>
<feature type="region of interest" description="Disordered" evidence="1">
    <location>
        <begin position="38"/>
        <end position="125"/>
    </location>
</feature>
<comment type="caution">
    <text evidence="2">The sequence shown here is derived from an EMBL/GenBank/DDBJ whole genome shotgun (WGS) entry which is preliminary data.</text>
</comment>
<dbReference type="EMBL" id="PYDT01000011">
    <property type="protein sequence ID" value="THU45777.1"/>
    <property type="molecule type" value="Genomic_DNA"/>
</dbReference>
<evidence type="ECO:0000313" key="2">
    <source>
        <dbReference type="EMBL" id="THU45777.1"/>
    </source>
</evidence>
<evidence type="ECO:0000256" key="1">
    <source>
        <dbReference type="SAM" id="MobiDB-lite"/>
    </source>
</evidence>
<accession>A0A4S8ICD7</accession>
<evidence type="ECO:0000313" key="3">
    <source>
        <dbReference type="Proteomes" id="UP000317650"/>
    </source>
</evidence>
<name>A0A4S8ICD7_MUSBA</name>
<gene>
    <name evidence="2" type="ORF">C4D60_Mb02t21560</name>
</gene>
<dbReference type="Proteomes" id="UP000317650">
    <property type="component" value="Chromosome 2"/>
</dbReference>
<reference evidence="2 3" key="1">
    <citation type="journal article" date="2019" name="Nat. Plants">
        <title>Genome sequencing of Musa balbisiana reveals subgenome evolution and function divergence in polyploid bananas.</title>
        <authorList>
            <person name="Yao X."/>
        </authorList>
    </citation>
    <scope>NUCLEOTIDE SEQUENCE [LARGE SCALE GENOMIC DNA]</scope>
    <source>
        <strain evidence="3">cv. DH-PKW</strain>
        <tissue evidence="2">Leaves</tissue>
    </source>
</reference>
<sequence length="133" mass="14593">MSCSSSMCSVCIIEPDLHSPKHNDPMFPQCGSVGPQVANPFGGISLPRKRRPGRTDAQYNPPCHGQGLGPHPPFRRFTPPRHSPRNIPKPSDKLSILRQWTPVEQENDPAVTPITPTGTADLIPPPLLMQCMQ</sequence>
<organism evidence="2 3">
    <name type="scientific">Musa balbisiana</name>
    <name type="common">Banana</name>
    <dbReference type="NCBI Taxonomy" id="52838"/>
    <lineage>
        <taxon>Eukaryota</taxon>
        <taxon>Viridiplantae</taxon>
        <taxon>Streptophyta</taxon>
        <taxon>Embryophyta</taxon>
        <taxon>Tracheophyta</taxon>
        <taxon>Spermatophyta</taxon>
        <taxon>Magnoliopsida</taxon>
        <taxon>Liliopsida</taxon>
        <taxon>Zingiberales</taxon>
        <taxon>Musaceae</taxon>
        <taxon>Musa</taxon>
    </lineage>
</organism>
<dbReference type="AlphaFoldDB" id="A0A4S8ICD7"/>
<proteinExistence type="predicted"/>
<protein>
    <submittedName>
        <fullName evidence="2">Uncharacterized protein</fullName>
    </submittedName>
</protein>